<feature type="transmembrane region" description="Helical" evidence="6">
    <location>
        <begin position="314"/>
        <end position="332"/>
    </location>
</feature>
<comment type="caution">
    <text evidence="8">The sequence shown here is derived from an EMBL/GenBank/DDBJ whole genome shotgun (WGS) entry which is preliminary data.</text>
</comment>
<comment type="subcellular location">
    <subcellularLocation>
        <location evidence="1">Cell membrane</location>
        <topology evidence="1">Multi-pass membrane protein</topology>
    </subcellularLocation>
</comment>
<feature type="transmembrane region" description="Helical" evidence="6">
    <location>
        <begin position="248"/>
        <end position="267"/>
    </location>
</feature>
<feature type="transmembrane region" description="Helical" evidence="6">
    <location>
        <begin position="190"/>
        <end position="211"/>
    </location>
</feature>
<name>A0ABT9RTT6_9MICC</name>
<evidence type="ECO:0000256" key="6">
    <source>
        <dbReference type="SAM" id="Phobius"/>
    </source>
</evidence>
<sequence>MVRIMLLWGATSASMLFVRNEYAFYFVRFLLGVFEAGFAPGAIFYLTYWYSTKRMASAMSILMLAGPIGSMFGGPVSGFIIENVHGASGLAGWQWMFLLEGIPCLVLAGVVWKFLADSPAQAAWLTADEKRLIASELNEDGGSGHSSFGRALRDPSVYLMAIGYFSLISGIYAVSFWLPTILKENGLQSLTEIGLLTAVPYAFAIVFMIAIARRSDAKGERTAHAVVPGTLAAVGLMIAAFVPTQFAISFTGIVLATTGLWVAYTVFWAMPAEKLKGSAAAGGIALINSIGLLGGFVSPYVIGLIKESTGSTQAGLLTMVGFVLVGMTALLLSQSARFQRT</sequence>
<dbReference type="SUPFAM" id="SSF103473">
    <property type="entry name" value="MFS general substrate transporter"/>
    <property type="match status" value="1"/>
</dbReference>
<feature type="transmembrane region" description="Helical" evidence="6">
    <location>
        <begin position="93"/>
        <end position="115"/>
    </location>
</feature>
<dbReference type="Pfam" id="PF07690">
    <property type="entry name" value="MFS_1"/>
    <property type="match status" value="1"/>
</dbReference>
<dbReference type="Gene3D" id="1.20.1250.20">
    <property type="entry name" value="MFS general substrate transporter like domains"/>
    <property type="match status" value="2"/>
</dbReference>
<keyword evidence="2" id="KW-0813">Transport</keyword>
<dbReference type="InterPro" id="IPR036259">
    <property type="entry name" value="MFS_trans_sf"/>
</dbReference>
<keyword evidence="5 6" id="KW-0472">Membrane</keyword>
<dbReference type="PANTHER" id="PTHR43791">
    <property type="entry name" value="PERMEASE-RELATED"/>
    <property type="match status" value="1"/>
</dbReference>
<dbReference type="EMBL" id="JAUSRE010000010">
    <property type="protein sequence ID" value="MDP9888652.1"/>
    <property type="molecule type" value="Genomic_DNA"/>
</dbReference>
<reference evidence="8 9" key="1">
    <citation type="submission" date="2023-07" db="EMBL/GenBank/DDBJ databases">
        <title>Sorghum-associated microbial communities from plants grown in Nebraska, USA.</title>
        <authorList>
            <person name="Schachtman D."/>
        </authorList>
    </citation>
    <scope>NUCLEOTIDE SEQUENCE [LARGE SCALE GENOMIC DNA]</scope>
    <source>
        <strain evidence="8 9">CC222</strain>
    </source>
</reference>
<feature type="transmembrane region" description="Helical" evidence="6">
    <location>
        <begin position="223"/>
        <end position="242"/>
    </location>
</feature>
<keyword evidence="3 6" id="KW-0812">Transmembrane</keyword>
<gene>
    <name evidence="8" type="ORF">J2X98_002245</name>
</gene>
<proteinExistence type="predicted"/>
<accession>A0ABT9RTT6</accession>
<dbReference type="InterPro" id="IPR011701">
    <property type="entry name" value="MFS"/>
</dbReference>
<organism evidence="8 9">
    <name type="scientific">Pseudarthrobacter enclensis</name>
    <dbReference type="NCBI Taxonomy" id="993070"/>
    <lineage>
        <taxon>Bacteria</taxon>
        <taxon>Bacillati</taxon>
        <taxon>Actinomycetota</taxon>
        <taxon>Actinomycetes</taxon>
        <taxon>Micrococcales</taxon>
        <taxon>Micrococcaceae</taxon>
        <taxon>Pseudarthrobacter</taxon>
    </lineage>
</organism>
<evidence type="ECO:0000313" key="9">
    <source>
        <dbReference type="Proteomes" id="UP001226577"/>
    </source>
</evidence>
<evidence type="ECO:0000259" key="7">
    <source>
        <dbReference type="PROSITE" id="PS50850"/>
    </source>
</evidence>
<keyword evidence="4 6" id="KW-1133">Transmembrane helix</keyword>
<dbReference type="PANTHER" id="PTHR43791:SF36">
    <property type="entry name" value="TRANSPORTER, PUTATIVE (AFU_ORTHOLOGUE AFUA_6G08340)-RELATED"/>
    <property type="match status" value="1"/>
</dbReference>
<evidence type="ECO:0000256" key="3">
    <source>
        <dbReference type="ARBA" id="ARBA00022692"/>
    </source>
</evidence>
<evidence type="ECO:0000313" key="8">
    <source>
        <dbReference type="EMBL" id="MDP9888652.1"/>
    </source>
</evidence>
<evidence type="ECO:0000256" key="5">
    <source>
        <dbReference type="ARBA" id="ARBA00023136"/>
    </source>
</evidence>
<evidence type="ECO:0000256" key="2">
    <source>
        <dbReference type="ARBA" id="ARBA00022448"/>
    </source>
</evidence>
<dbReference type="PROSITE" id="PS50850">
    <property type="entry name" value="MFS"/>
    <property type="match status" value="1"/>
</dbReference>
<dbReference type="InterPro" id="IPR020846">
    <property type="entry name" value="MFS_dom"/>
</dbReference>
<protein>
    <submittedName>
        <fullName evidence="8">MFS family permease</fullName>
    </submittedName>
</protein>
<feature type="transmembrane region" description="Helical" evidence="6">
    <location>
        <begin position="157"/>
        <end position="178"/>
    </location>
</feature>
<feature type="domain" description="Major facilitator superfamily (MFS) profile" evidence="7">
    <location>
        <begin position="1"/>
        <end position="337"/>
    </location>
</feature>
<evidence type="ECO:0000256" key="4">
    <source>
        <dbReference type="ARBA" id="ARBA00022989"/>
    </source>
</evidence>
<feature type="transmembrane region" description="Helical" evidence="6">
    <location>
        <begin position="279"/>
        <end position="302"/>
    </location>
</feature>
<feature type="transmembrane region" description="Helical" evidence="6">
    <location>
        <begin position="25"/>
        <end position="49"/>
    </location>
</feature>
<dbReference type="Proteomes" id="UP001226577">
    <property type="component" value="Unassembled WGS sequence"/>
</dbReference>
<evidence type="ECO:0000256" key="1">
    <source>
        <dbReference type="ARBA" id="ARBA00004651"/>
    </source>
</evidence>
<feature type="transmembrane region" description="Helical" evidence="6">
    <location>
        <begin position="61"/>
        <end position="81"/>
    </location>
</feature>
<keyword evidence="9" id="KW-1185">Reference proteome</keyword>